<proteinExistence type="predicted"/>
<evidence type="ECO:0000256" key="1">
    <source>
        <dbReference type="ARBA" id="ARBA00022729"/>
    </source>
</evidence>
<evidence type="ECO:0008006" key="4">
    <source>
        <dbReference type="Google" id="ProtNLM"/>
    </source>
</evidence>
<dbReference type="GeneID" id="34614424"/>
<evidence type="ECO:0000313" key="2">
    <source>
        <dbReference type="EMBL" id="OJJ48664.1"/>
    </source>
</evidence>
<dbReference type="VEuPathDB" id="FungiDB:ASPZODRAFT_24273"/>
<dbReference type="Proteomes" id="UP000184188">
    <property type="component" value="Unassembled WGS sequence"/>
</dbReference>
<sequence>MLSLLLLAHLAYSMPLPISLLTTHAGTGTVYTQDSVAGSCGTVHSDSDLIVAISTYWMKKGQASSSSSNTNSNTLCSQKISATNILTGTTVTVVVADTCAACGENDVDFSVGSWDALTGSAAWGTFALDWKFCGSGGCS</sequence>
<protein>
    <recommendedName>
        <fullName evidence="4">RlpA-like protein double-psi beta-barrel domain-containing protein</fullName>
    </recommendedName>
</protein>
<keyword evidence="1" id="KW-0732">Signal</keyword>
<dbReference type="InterPro" id="IPR036908">
    <property type="entry name" value="RlpA-like_sf"/>
</dbReference>
<name>A0A1L9SNN1_9EURO</name>
<keyword evidence="3" id="KW-1185">Reference proteome</keyword>
<gene>
    <name evidence="2" type="ORF">ASPZODRAFT_24273</name>
</gene>
<dbReference type="AlphaFoldDB" id="A0A1L9SNN1"/>
<dbReference type="PANTHER" id="PTHR31836">
    <property type="match status" value="1"/>
</dbReference>
<dbReference type="RefSeq" id="XP_022583174.1">
    <property type="nucleotide sequence ID" value="XM_022727960.1"/>
</dbReference>
<dbReference type="Gene3D" id="2.40.40.10">
    <property type="entry name" value="RlpA-like domain"/>
    <property type="match status" value="1"/>
</dbReference>
<accession>A0A1L9SNN1</accession>
<dbReference type="InterPro" id="IPR051477">
    <property type="entry name" value="Expansin_CellWall"/>
</dbReference>
<reference evidence="3" key="1">
    <citation type="journal article" date="2017" name="Genome Biol.">
        <title>Comparative genomics reveals high biological diversity and specific adaptations in the industrially and medically important fungal genus Aspergillus.</title>
        <authorList>
            <person name="de Vries R.P."/>
            <person name="Riley R."/>
            <person name="Wiebenga A."/>
            <person name="Aguilar-Osorio G."/>
            <person name="Amillis S."/>
            <person name="Uchima C.A."/>
            <person name="Anderluh G."/>
            <person name="Asadollahi M."/>
            <person name="Askin M."/>
            <person name="Barry K."/>
            <person name="Battaglia E."/>
            <person name="Bayram O."/>
            <person name="Benocci T."/>
            <person name="Braus-Stromeyer S.A."/>
            <person name="Caldana C."/>
            <person name="Canovas D."/>
            <person name="Cerqueira G.C."/>
            <person name="Chen F."/>
            <person name="Chen W."/>
            <person name="Choi C."/>
            <person name="Clum A."/>
            <person name="Dos Santos R.A."/>
            <person name="Damasio A.R."/>
            <person name="Diallinas G."/>
            <person name="Emri T."/>
            <person name="Fekete E."/>
            <person name="Flipphi M."/>
            <person name="Freyberg S."/>
            <person name="Gallo A."/>
            <person name="Gournas C."/>
            <person name="Habgood R."/>
            <person name="Hainaut M."/>
            <person name="Harispe M.L."/>
            <person name="Henrissat B."/>
            <person name="Hilden K.S."/>
            <person name="Hope R."/>
            <person name="Hossain A."/>
            <person name="Karabika E."/>
            <person name="Karaffa L."/>
            <person name="Karanyi Z."/>
            <person name="Krasevec N."/>
            <person name="Kuo A."/>
            <person name="Kusch H."/>
            <person name="LaButti K."/>
            <person name="Lagendijk E.L."/>
            <person name="Lapidus A."/>
            <person name="Levasseur A."/>
            <person name="Lindquist E."/>
            <person name="Lipzen A."/>
            <person name="Logrieco A.F."/>
            <person name="MacCabe A."/>
            <person name="Maekelae M.R."/>
            <person name="Malavazi I."/>
            <person name="Melin P."/>
            <person name="Meyer V."/>
            <person name="Mielnichuk N."/>
            <person name="Miskei M."/>
            <person name="Molnar A.P."/>
            <person name="Mule G."/>
            <person name="Ngan C.Y."/>
            <person name="Orejas M."/>
            <person name="Orosz E."/>
            <person name="Ouedraogo J.P."/>
            <person name="Overkamp K.M."/>
            <person name="Park H.-S."/>
            <person name="Perrone G."/>
            <person name="Piumi F."/>
            <person name="Punt P.J."/>
            <person name="Ram A.F."/>
            <person name="Ramon A."/>
            <person name="Rauscher S."/>
            <person name="Record E."/>
            <person name="Riano-Pachon D.M."/>
            <person name="Robert V."/>
            <person name="Roehrig J."/>
            <person name="Ruller R."/>
            <person name="Salamov A."/>
            <person name="Salih N.S."/>
            <person name="Samson R.A."/>
            <person name="Sandor E."/>
            <person name="Sanguinetti M."/>
            <person name="Schuetze T."/>
            <person name="Sepcic K."/>
            <person name="Shelest E."/>
            <person name="Sherlock G."/>
            <person name="Sophianopoulou V."/>
            <person name="Squina F.M."/>
            <person name="Sun H."/>
            <person name="Susca A."/>
            <person name="Todd R.B."/>
            <person name="Tsang A."/>
            <person name="Unkles S.E."/>
            <person name="van de Wiele N."/>
            <person name="van Rossen-Uffink D."/>
            <person name="Oliveira J.V."/>
            <person name="Vesth T.C."/>
            <person name="Visser J."/>
            <person name="Yu J.-H."/>
            <person name="Zhou M."/>
            <person name="Andersen M.R."/>
            <person name="Archer D.B."/>
            <person name="Baker S.E."/>
            <person name="Benoit I."/>
            <person name="Brakhage A.A."/>
            <person name="Braus G.H."/>
            <person name="Fischer R."/>
            <person name="Frisvad J.C."/>
            <person name="Goldman G.H."/>
            <person name="Houbraken J."/>
            <person name="Oakley B."/>
            <person name="Pocsi I."/>
            <person name="Scazzocchio C."/>
            <person name="Seiboth B."/>
            <person name="vanKuyk P.A."/>
            <person name="Wortman J."/>
            <person name="Dyer P.S."/>
            <person name="Grigoriev I.V."/>
        </authorList>
    </citation>
    <scope>NUCLEOTIDE SEQUENCE [LARGE SCALE GENOMIC DNA]</scope>
    <source>
        <strain evidence="3">CBS 506.65</strain>
    </source>
</reference>
<dbReference type="OrthoDB" id="4168200at2759"/>
<dbReference type="CDD" id="cd22191">
    <property type="entry name" value="DPBB_RlpA_EXP_N-like"/>
    <property type="match status" value="1"/>
</dbReference>
<dbReference type="PANTHER" id="PTHR31836:SF28">
    <property type="entry name" value="SRCR DOMAIN-CONTAINING PROTEIN-RELATED"/>
    <property type="match status" value="1"/>
</dbReference>
<evidence type="ECO:0000313" key="3">
    <source>
        <dbReference type="Proteomes" id="UP000184188"/>
    </source>
</evidence>
<dbReference type="STRING" id="1073090.A0A1L9SNN1"/>
<dbReference type="SUPFAM" id="SSF50685">
    <property type="entry name" value="Barwin-like endoglucanases"/>
    <property type="match status" value="1"/>
</dbReference>
<dbReference type="EMBL" id="KV878339">
    <property type="protein sequence ID" value="OJJ48664.1"/>
    <property type="molecule type" value="Genomic_DNA"/>
</dbReference>
<organism evidence="2 3">
    <name type="scientific">Penicilliopsis zonata CBS 506.65</name>
    <dbReference type="NCBI Taxonomy" id="1073090"/>
    <lineage>
        <taxon>Eukaryota</taxon>
        <taxon>Fungi</taxon>
        <taxon>Dikarya</taxon>
        <taxon>Ascomycota</taxon>
        <taxon>Pezizomycotina</taxon>
        <taxon>Eurotiomycetes</taxon>
        <taxon>Eurotiomycetidae</taxon>
        <taxon>Eurotiales</taxon>
        <taxon>Aspergillaceae</taxon>
        <taxon>Penicilliopsis</taxon>
    </lineage>
</organism>